<keyword evidence="5" id="KW-1185">Reference proteome</keyword>
<proteinExistence type="predicted"/>
<reference evidence="5" key="1">
    <citation type="journal article" date="2019" name="Int. J. Syst. Evol. Microbiol.">
        <title>The Global Catalogue of Microorganisms (GCM) 10K type strain sequencing project: providing services to taxonomists for standard genome sequencing and annotation.</title>
        <authorList>
            <consortium name="The Broad Institute Genomics Platform"/>
            <consortium name="The Broad Institute Genome Sequencing Center for Infectious Disease"/>
            <person name="Wu L."/>
            <person name="Ma J."/>
        </authorList>
    </citation>
    <scope>NUCLEOTIDE SEQUENCE [LARGE SCALE GENOMIC DNA]</scope>
    <source>
        <strain evidence="5">CCM 8875</strain>
    </source>
</reference>
<dbReference type="Proteomes" id="UP001597302">
    <property type="component" value="Unassembled WGS sequence"/>
</dbReference>
<evidence type="ECO:0000256" key="2">
    <source>
        <dbReference type="ARBA" id="ARBA00022840"/>
    </source>
</evidence>
<dbReference type="SMART" id="SM00382">
    <property type="entry name" value="AAA"/>
    <property type="match status" value="1"/>
</dbReference>
<name>A0ABW4DUP9_9RHOB</name>
<comment type="caution">
    <text evidence="4">The sequence shown here is derived from an EMBL/GenBank/DDBJ whole genome shotgun (WGS) entry which is preliminary data.</text>
</comment>
<evidence type="ECO:0000313" key="4">
    <source>
        <dbReference type="EMBL" id="MFD1480867.1"/>
    </source>
</evidence>
<sequence length="258" mass="27853">MTPAVELCNVSWGPARGPDILSGIGFAVPAGQIMAICGANGAGKSSLLRLIYRHHAPRQGIVQLMGRDLWSTPAQAVARDLATVLQEQPTDFALSARQIVALGRLPHRRGWAVSLSSPDAQDACIVADAMQRMDLTALADRAFDTLSGGERQRVMVARALAQQPQVIVLDEPTNHLDIRHQLELLELLRGLGLTVIATLHDLTLAAEFAERVLVLDRGRILADGPPDQALTEPVLARAFRVGARIDRSGPAPRFAFHL</sequence>
<dbReference type="SUPFAM" id="SSF52540">
    <property type="entry name" value="P-loop containing nucleoside triphosphate hydrolases"/>
    <property type="match status" value="1"/>
</dbReference>
<dbReference type="PANTHER" id="PTHR42794:SF2">
    <property type="entry name" value="ABC TRANSPORTER ATP-BINDING PROTEIN"/>
    <property type="match status" value="1"/>
</dbReference>
<protein>
    <submittedName>
        <fullName evidence="4">ABC transporter ATP-binding protein</fullName>
    </submittedName>
</protein>
<dbReference type="GO" id="GO:0005524">
    <property type="term" value="F:ATP binding"/>
    <property type="evidence" value="ECO:0007669"/>
    <property type="project" value="UniProtKB-KW"/>
</dbReference>
<evidence type="ECO:0000259" key="3">
    <source>
        <dbReference type="PROSITE" id="PS50893"/>
    </source>
</evidence>
<dbReference type="InterPro" id="IPR003593">
    <property type="entry name" value="AAA+_ATPase"/>
</dbReference>
<dbReference type="RefSeq" id="WP_131574214.1">
    <property type="nucleotide sequence ID" value="NZ_CBCSAJ010000021.1"/>
</dbReference>
<evidence type="ECO:0000256" key="1">
    <source>
        <dbReference type="ARBA" id="ARBA00022741"/>
    </source>
</evidence>
<dbReference type="PROSITE" id="PS00211">
    <property type="entry name" value="ABC_TRANSPORTER_1"/>
    <property type="match status" value="1"/>
</dbReference>
<keyword evidence="2 4" id="KW-0067">ATP-binding</keyword>
<dbReference type="InterPro" id="IPR003439">
    <property type="entry name" value="ABC_transporter-like_ATP-bd"/>
</dbReference>
<feature type="domain" description="ABC transporter" evidence="3">
    <location>
        <begin position="5"/>
        <end position="242"/>
    </location>
</feature>
<keyword evidence="1" id="KW-0547">Nucleotide-binding</keyword>
<dbReference type="InterPro" id="IPR027417">
    <property type="entry name" value="P-loop_NTPase"/>
</dbReference>
<dbReference type="PANTHER" id="PTHR42794">
    <property type="entry name" value="HEMIN IMPORT ATP-BINDING PROTEIN HMUV"/>
    <property type="match status" value="1"/>
</dbReference>
<accession>A0ABW4DUP9</accession>
<organism evidence="4 5">
    <name type="scientific">Paracoccus nototheniae</name>
    <dbReference type="NCBI Taxonomy" id="2489002"/>
    <lineage>
        <taxon>Bacteria</taxon>
        <taxon>Pseudomonadati</taxon>
        <taxon>Pseudomonadota</taxon>
        <taxon>Alphaproteobacteria</taxon>
        <taxon>Rhodobacterales</taxon>
        <taxon>Paracoccaceae</taxon>
        <taxon>Paracoccus</taxon>
    </lineage>
</organism>
<gene>
    <name evidence="4" type="ORF">ACFQ5P_06140</name>
</gene>
<dbReference type="InterPro" id="IPR017871">
    <property type="entry name" value="ABC_transporter-like_CS"/>
</dbReference>
<dbReference type="Pfam" id="PF00005">
    <property type="entry name" value="ABC_tran"/>
    <property type="match status" value="1"/>
</dbReference>
<dbReference type="PROSITE" id="PS50893">
    <property type="entry name" value="ABC_TRANSPORTER_2"/>
    <property type="match status" value="1"/>
</dbReference>
<dbReference type="EMBL" id="JBHTOQ010000012">
    <property type="protein sequence ID" value="MFD1480867.1"/>
    <property type="molecule type" value="Genomic_DNA"/>
</dbReference>
<dbReference type="CDD" id="cd03214">
    <property type="entry name" value="ABC_Iron-Siderophores_B12_Hemin"/>
    <property type="match status" value="1"/>
</dbReference>
<dbReference type="Gene3D" id="3.40.50.300">
    <property type="entry name" value="P-loop containing nucleotide triphosphate hydrolases"/>
    <property type="match status" value="1"/>
</dbReference>
<evidence type="ECO:0000313" key="5">
    <source>
        <dbReference type="Proteomes" id="UP001597302"/>
    </source>
</evidence>